<gene>
    <name evidence="2" type="ORF">CD30_12805</name>
</gene>
<organism evidence="2 3">
    <name type="scientific">Ureibacillus massiliensis 4400831 = CIP 108448 = CCUG 49529</name>
    <dbReference type="NCBI Taxonomy" id="1211035"/>
    <lineage>
        <taxon>Bacteria</taxon>
        <taxon>Bacillati</taxon>
        <taxon>Bacillota</taxon>
        <taxon>Bacilli</taxon>
        <taxon>Bacillales</taxon>
        <taxon>Caryophanaceae</taxon>
        <taxon>Ureibacillus</taxon>
    </lineage>
</organism>
<feature type="transmembrane region" description="Helical" evidence="1">
    <location>
        <begin position="33"/>
        <end position="60"/>
    </location>
</feature>
<dbReference type="Proteomes" id="UP000030595">
    <property type="component" value="Unassembled WGS sequence"/>
</dbReference>
<feature type="transmembrane region" description="Helical" evidence="1">
    <location>
        <begin position="136"/>
        <end position="160"/>
    </location>
</feature>
<keyword evidence="1" id="KW-0812">Transmembrane</keyword>
<feature type="transmembrane region" description="Helical" evidence="1">
    <location>
        <begin position="217"/>
        <end position="238"/>
    </location>
</feature>
<name>A0A0A3J3H8_9BACL</name>
<dbReference type="InterPro" id="IPR038728">
    <property type="entry name" value="YkvI-like"/>
</dbReference>
<dbReference type="RefSeq" id="WP_036177405.1">
    <property type="nucleotide sequence ID" value="NZ_AVCZ01000023.1"/>
</dbReference>
<keyword evidence="3" id="KW-1185">Reference proteome</keyword>
<dbReference type="InterPro" id="IPR038377">
    <property type="entry name" value="Na/Glc_symporter_sf"/>
</dbReference>
<feature type="transmembrane region" description="Helical" evidence="1">
    <location>
        <begin position="183"/>
        <end position="205"/>
    </location>
</feature>
<dbReference type="eggNOG" id="COG3949">
    <property type="taxonomic scope" value="Bacteria"/>
</dbReference>
<feature type="transmembrane region" description="Helical" evidence="1">
    <location>
        <begin position="109"/>
        <end position="129"/>
    </location>
</feature>
<protein>
    <submittedName>
        <fullName evidence="2">Membrane protein</fullName>
    </submittedName>
</protein>
<keyword evidence="1" id="KW-0472">Membrane</keyword>
<feature type="transmembrane region" description="Helical" evidence="1">
    <location>
        <begin position="81"/>
        <end position="103"/>
    </location>
</feature>
<dbReference type="PANTHER" id="PTHR37814:SF1">
    <property type="entry name" value="MEMBRANE PROTEIN"/>
    <property type="match status" value="1"/>
</dbReference>
<dbReference type="PANTHER" id="PTHR37814">
    <property type="entry name" value="CONSERVED MEMBRANE PROTEIN"/>
    <property type="match status" value="1"/>
</dbReference>
<dbReference type="OrthoDB" id="4424890at2"/>
<feature type="transmembrane region" description="Helical" evidence="1">
    <location>
        <begin position="296"/>
        <end position="317"/>
    </location>
</feature>
<evidence type="ECO:0000313" key="2">
    <source>
        <dbReference type="EMBL" id="KGR90240.1"/>
    </source>
</evidence>
<keyword evidence="1" id="KW-1133">Transmembrane helix</keyword>
<dbReference type="Gene3D" id="1.20.1730.10">
    <property type="entry name" value="Sodium/glucose cotransporter"/>
    <property type="match status" value="1"/>
</dbReference>
<proteinExistence type="predicted"/>
<reference evidence="2 3" key="1">
    <citation type="submission" date="2014-02" db="EMBL/GenBank/DDBJ databases">
        <title>Draft genome sequence of Lysinibacillus massiliensis CCUG 49529.</title>
        <authorList>
            <person name="Zhang F."/>
            <person name="Wang G."/>
            <person name="Zhang L."/>
        </authorList>
    </citation>
    <scope>NUCLEOTIDE SEQUENCE [LARGE SCALE GENOMIC DNA]</scope>
    <source>
        <strain evidence="2 3">CCUG 49529</strain>
    </source>
</reference>
<feature type="transmembrane region" description="Helical" evidence="1">
    <location>
        <begin position="323"/>
        <end position="343"/>
    </location>
</feature>
<comment type="caution">
    <text evidence="2">The sequence shown here is derived from an EMBL/GenBank/DDBJ whole genome shotgun (WGS) entry which is preliminary data.</text>
</comment>
<evidence type="ECO:0000313" key="3">
    <source>
        <dbReference type="Proteomes" id="UP000030595"/>
    </source>
</evidence>
<dbReference type="EMBL" id="JPVQ01000023">
    <property type="protein sequence ID" value="KGR90240.1"/>
    <property type="molecule type" value="Genomic_DNA"/>
</dbReference>
<accession>A0A0A3J3H8</accession>
<evidence type="ECO:0000256" key="1">
    <source>
        <dbReference type="SAM" id="Phobius"/>
    </source>
</evidence>
<sequence>MKKSLQIGGAIVGLVVGGGFASGQEIMQFFTSFGYYGILGAIIATFGLAFFGMNIAQLGYQLGTTSHKEVLHYISGRTIGTILDILITFFLFCVTVAMFAGTASIFREILGIDPVLGSIFMVGLTIFTLMLNTKSIINVIAIATPYLLAFMLLITLYSIFSMDLTLSEQVSLAERQPSAAPNWYMGSLLYISYNIASAVSMMIVIGSTATSKKTAGWGGIFGGVLLGILILLINAAMFAKMDVVAGKDMPILEIARDIHPLVGFIMALGLVGMIYSTAVGMMYSFINRLVSPKDKVYKPTVVLFGIIGFMASFVGFTNLVSKVYSIMGYLGFVLIVAVFLSWIKRK</sequence>
<dbReference type="AlphaFoldDB" id="A0A0A3J3H8"/>
<feature type="transmembrane region" description="Helical" evidence="1">
    <location>
        <begin position="258"/>
        <end position="284"/>
    </location>
</feature>